<dbReference type="PANTHER" id="PTHR43975">
    <property type="entry name" value="ZGC:101858"/>
    <property type="match status" value="1"/>
</dbReference>
<dbReference type="CDD" id="cd05233">
    <property type="entry name" value="SDR_c"/>
    <property type="match status" value="1"/>
</dbReference>
<dbReference type="PANTHER" id="PTHR43975:SF2">
    <property type="entry name" value="EG:BACR7A4.14 PROTEIN-RELATED"/>
    <property type="match status" value="1"/>
</dbReference>
<sequence>MNNKHTTDHKHQFKDKVAIITGSTQGSGAETAKLFASRGAKGITICGRNNDKGLAVKKEIEQIGSKCLYIKADLANVDDCRKIVSETDKVFGTVHSLVNVAAFTERGTILSTTLENYERNFNVNTRAPFLLMQESIKIMIRDKIKGTIANVLSMAIYSGMPFLMAYSSSKGALAVMIKNISNAVAGHQIRVNGINLGWTDTPAEDAIQKKFHKGGNDWLERAEKGVPFKRLNKPIDVARMIAFLCSEESGIMTGSLVDFDQTVLGWHSYSAYETKILDDSILGE</sequence>
<dbReference type="Gene3D" id="3.40.50.720">
    <property type="entry name" value="NAD(P)-binding Rossmann-like Domain"/>
    <property type="match status" value="1"/>
</dbReference>
<accession>A0A382KQW3</accession>
<keyword evidence="1" id="KW-0812">Transmembrane</keyword>
<dbReference type="NCBIfam" id="NF004847">
    <property type="entry name" value="PRK06198.1"/>
    <property type="match status" value="1"/>
</dbReference>
<keyword evidence="1" id="KW-1133">Transmembrane helix</keyword>
<proteinExistence type="predicted"/>
<protein>
    <recommendedName>
        <fullName evidence="3">Short-chain dehydrogenase</fullName>
    </recommendedName>
</protein>
<dbReference type="PRINTS" id="PR00081">
    <property type="entry name" value="GDHRDH"/>
</dbReference>
<dbReference type="InterPro" id="IPR020904">
    <property type="entry name" value="Sc_DH/Rdtase_CS"/>
</dbReference>
<dbReference type="Pfam" id="PF13561">
    <property type="entry name" value="adh_short_C2"/>
    <property type="match status" value="1"/>
</dbReference>
<name>A0A382KQW3_9ZZZZ</name>
<feature type="transmembrane region" description="Helical" evidence="1">
    <location>
        <begin position="147"/>
        <end position="166"/>
    </location>
</feature>
<organism evidence="2">
    <name type="scientific">marine metagenome</name>
    <dbReference type="NCBI Taxonomy" id="408172"/>
    <lineage>
        <taxon>unclassified sequences</taxon>
        <taxon>metagenomes</taxon>
        <taxon>ecological metagenomes</taxon>
    </lineage>
</organism>
<keyword evidence="1" id="KW-0472">Membrane</keyword>
<dbReference type="FunFam" id="3.40.50.720:FF:000084">
    <property type="entry name" value="Short-chain dehydrogenase reductase"/>
    <property type="match status" value="1"/>
</dbReference>
<gene>
    <name evidence="2" type="ORF">METZ01_LOCUS278819</name>
</gene>
<dbReference type="AlphaFoldDB" id="A0A382KQW3"/>
<dbReference type="EMBL" id="UINC01081782">
    <property type="protein sequence ID" value="SVC25965.1"/>
    <property type="molecule type" value="Genomic_DNA"/>
</dbReference>
<evidence type="ECO:0000256" key="1">
    <source>
        <dbReference type="SAM" id="Phobius"/>
    </source>
</evidence>
<dbReference type="SUPFAM" id="SSF51735">
    <property type="entry name" value="NAD(P)-binding Rossmann-fold domains"/>
    <property type="match status" value="1"/>
</dbReference>
<evidence type="ECO:0000313" key="2">
    <source>
        <dbReference type="EMBL" id="SVC25965.1"/>
    </source>
</evidence>
<dbReference type="InterPro" id="IPR002347">
    <property type="entry name" value="SDR_fam"/>
</dbReference>
<reference evidence="2" key="1">
    <citation type="submission" date="2018-05" db="EMBL/GenBank/DDBJ databases">
        <authorList>
            <person name="Lanie J.A."/>
            <person name="Ng W.-L."/>
            <person name="Kazmierczak K.M."/>
            <person name="Andrzejewski T.M."/>
            <person name="Davidsen T.M."/>
            <person name="Wayne K.J."/>
            <person name="Tettelin H."/>
            <person name="Glass J.I."/>
            <person name="Rusch D."/>
            <person name="Podicherti R."/>
            <person name="Tsui H.-C.T."/>
            <person name="Winkler M.E."/>
        </authorList>
    </citation>
    <scope>NUCLEOTIDE SEQUENCE</scope>
</reference>
<dbReference type="PROSITE" id="PS00061">
    <property type="entry name" value="ADH_SHORT"/>
    <property type="match status" value="1"/>
</dbReference>
<evidence type="ECO:0008006" key="3">
    <source>
        <dbReference type="Google" id="ProtNLM"/>
    </source>
</evidence>
<dbReference type="InterPro" id="IPR036291">
    <property type="entry name" value="NAD(P)-bd_dom_sf"/>
</dbReference>